<keyword evidence="14" id="KW-1185">Reference proteome</keyword>
<dbReference type="Pfam" id="PF03007">
    <property type="entry name" value="WS_DGAT_cat"/>
    <property type="match status" value="1"/>
</dbReference>
<dbReference type="EMBL" id="JAGKQM010000005">
    <property type="protein sequence ID" value="KAH0925097.1"/>
    <property type="molecule type" value="Genomic_DNA"/>
</dbReference>
<dbReference type="InterPro" id="IPR004255">
    <property type="entry name" value="O-acyltransferase_WSD1_N"/>
</dbReference>
<evidence type="ECO:0000256" key="6">
    <source>
        <dbReference type="ARBA" id="ARBA00022824"/>
    </source>
</evidence>
<dbReference type="SUPFAM" id="SSF52777">
    <property type="entry name" value="CoA-dependent acyltransferases"/>
    <property type="match status" value="1"/>
</dbReference>
<protein>
    <recommendedName>
        <fullName evidence="15">Diacylglycerol O-acyltransferase</fullName>
    </recommendedName>
</protein>
<evidence type="ECO:0000313" key="14">
    <source>
        <dbReference type="Proteomes" id="UP000824890"/>
    </source>
</evidence>
<keyword evidence="6" id="KW-0256">Endoplasmic reticulum</keyword>
<organism evidence="13 14">
    <name type="scientific">Brassica napus</name>
    <name type="common">Rape</name>
    <dbReference type="NCBI Taxonomy" id="3708"/>
    <lineage>
        <taxon>Eukaryota</taxon>
        <taxon>Viridiplantae</taxon>
        <taxon>Streptophyta</taxon>
        <taxon>Embryophyta</taxon>
        <taxon>Tracheophyta</taxon>
        <taxon>Spermatophyta</taxon>
        <taxon>Magnoliopsida</taxon>
        <taxon>eudicotyledons</taxon>
        <taxon>Gunneridae</taxon>
        <taxon>Pentapetalae</taxon>
        <taxon>rosids</taxon>
        <taxon>malvids</taxon>
        <taxon>Brassicales</taxon>
        <taxon>Brassicaceae</taxon>
        <taxon>Brassiceae</taxon>
        <taxon>Brassica</taxon>
    </lineage>
</organism>
<keyword evidence="7" id="KW-0012">Acyltransferase</keyword>
<evidence type="ECO:0000259" key="12">
    <source>
        <dbReference type="Pfam" id="PF06974"/>
    </source>
</evidence>
<feature type="domain" description="O-acyltransferase WSD1 C-terminal" evidence="12">
    <location>
        <begin position="246"/>
        <end position="284"/>
    </location>
</feature>
<accession>A0ABQ8D6V9</accession>
<comment type="caution">
    <text evidence="13">The sequence shown here is derived from an EMBL/GenBank/DDBJ whole genome shotgun (WGS) entry which is preliminary data.</text>
</comment>
<comment type="catalytic activity">
    <reaction evidence="10">
        <text>an acyl-CoA + a 1,2-diacyl-sn-glycerol = a triacyl-sn-glycerol + CoA</text>
        <dbReference type="Rhea" id="RHEA:10868"/>
        <dbReference type="ChEBI" id="CHEBI:17815"/>
        <dbReference type="ChEBI" id="CHEBI:57287"/>
        <dbReference type="ChEBI" id="CHEBI:58342"/>
        <dbReference type="ChEBI" id="CHEBI:64615"/>
        <dbReference type="EC" id="2.3.1.20"/>
    </reaction>
</comment>
<comment type="subcellular location">
    <subcellularLocation>
        <location evidence="1">Cell membrane</location>
        <topology evidence="1">Single-pass membrane protein</topology>
    </subcellularLocation>
    <subcellularLocation>
        <location evidence="2">Endoplasmic reticulum membrane</location>
    </subcellularLocation>
</comment>
<evidence type="ECO:0000259" key="11">
    <source>
        <dbReference type="Pfam" id="PF03007"/>
    </source>
</evidence>
<evidence type="ECO:0008006" key="15">
    <source>
        <dbReference type="Google" id="ProtNLM"/>
    </source>
</evidence>
<evidence type="ECO:0000256" key="4">
    <source>
        <dbReference type="ARBA" id="ARBA00005189"/>
    </source>
</evidence>
<evidence type="ECO:0000313" key="13">
    <source>
        <dbReference type="EMBL" id="KAH0925097.1"/>
    </source>
</evidence>
<evidence type="ECO:0000256" key="10">
    <source>
        <dbReference type="ARBA" id="ARBA00048109"/>
    </source>
</evidence>
<evidence type="ECO:0000256" key="1">
    <source>
        <dbReference type="ARBA" id="ARBA00004162"/>
    </source>
</evidence>
<comment type="pathway">
    <text evidence="3">Glycerolipid metabolism; triacylglycerol biosynthesis.</text>
</comment>
<gene>
    <name evidence="13" type="ORF">HID58_017353</name>
</gene>
<comment type="pathway">
    <text evidence="4">Lipid metabolism.</text>
</comment>
<proteinExistence type="inferred from homology"/>
<dbReference type="Proteomes" id="UP000824890">
    <property type="component" value="Unassembled WGS sequence"/>
</dbReference>
<evidence type="ECO:0000256" key="3">
    <source>
        <dbReference type="ARBA" id="ARBA00004771"/>
    </source>
</evidence>
<dbReference type="InterPro" id="IPR045034">
    <property type="entry name" value="O-acyltransferase_WSD1-like"/>
</dbReference>
<feature type="domain" description="O-acyltransferase WSD1-like N-terminal" evidence="11">
    <location>
        <begin position="85"/>
        <end position="152"/>
    </location>
</feature>
<evidence type="ECO:0000256" key="9">
    <source>
        <dbReference type="ARBA" id="ARBA00047604"/>
    </source>
</evidence>
<reference evidence="13 14" key="1">
    <citation type="submission" date="2021-05" db="EMBL/GenBank/DDBJ databases">
        <title>Genome Assembly of Synthetic Allotetraploid Brassica napus Reveals Homoeologous Exchanges between Subgenomes.</title>
        <authorList>
            <person name="Davis J.T."/>
        </authorList>
    </citation>
    <scope>NUCLEOTIDE SEQUENCE [LARGE SCALE GENOMIC DNA]</scope>
    <source>
        <strain evidence="14">cv. Da-Ae</strain>
        <tissue evidence="13">Seedling</tissue>
    </source>
</reference>
<keyword evidence="5" id="KW-0808">Transferase</keyword>
<evidence type="ECO:0000256" key="5">
    <source>
        <dbReference type="ARBA" id="ARBA00022679"/>
    </source>
</evidence>
<name>A0ABQ8D6V9_BRANA</name>
<dbReference type="InterPro" id="IPR009721">
    <property type="entry name" value="O-acyltransferase_WSD1_C"/>
</dbReference>
<sequence length="288" mass="32790">MAREKQENLTEEPLSPVSQLFVSPCNSTAIVESINNTWIKLPRFSSKVVMDDKKNGKAVWVPVSTRVEDDVVVPDLDYSNIENPDEFIEDYTSHLANNPMDVSRPLWEFHVLNIKTSNAESFGIGKFHHSLGDGMSLMSLLYASSRKTSDPSFSYYCDYKKTWILKLFLLSRKVIHRIISLDDVKFVKNTMNVKVNDVFLGMTQAGLSKYLSKKYDDENPVAVNKKQILNKPRLRGTIAVNLRPAIKIEVVEAIAKRMFGRTTVTFSNVLGPNEDISFFNHPMLDYTK</sequence>
<evidence type="ECO:0000256" key="7">
    <source>
        <dbReference type="ARBA" id="ARBA00023315"/>
    </source>
</evidence>
<dbReference type="PANTHER" id="PTHR31650:SF50">
    <property type="entry name" value="WAX ESTER SYNTHASE_DIACYLGLYCEROL ACYLTRANSFERASE 3"/>
    <property type="match status" value="1"/>
</dbReference>
<evidence type="ECO:0000256" key="2">
    <source>
        <dbReference type="ARBA" id="ARBA00004586"/>
    </source>
</evidence>
<evidence type="ECO:0000256" key="8">
    <source>
        <dbReference type="ARBA" id="ARBA00024360"/>
    </source>
</evidence>
<comment type="similarity">
    <text evidence="8">In the N-terminal section; belongs to the long-chain O-acyltransferase family.</text>
</comment>
<dbReference type="Pfam" id="PF06974">
    <property type="entry name" value="WS_DGAT_C"/>
    <property type="match status" value="1"/>
</dbReference>
<dbReference type="PANTHER" id="PTHR31650">
    <property type="entry name" value="O-ACYLTRANSFERASE (WSD1-LIKE) FAMILY PROTEIN"/>
    <property type="match status" value="1"/>
</dbReference>
<comment type="catalytic activity">
    <reaction evidence="9">
        <text>a long chain fatty alcohol + a fatty acyl-CoA = a long-chain alcohol wax ester + CoA</text>
        <dbReference type="Rhea" id="RHEA:38443"/>
        <dbReference type="ChEBI" id="CHEBI:17135"/>
        <dbReference type="ChEBI" id="CHEBI:57287"/>
        <dbReference type="ChEBI" id="CHEBI:77636"/>
        <dbReference type="ChEBI" id="CHEBI:235323"/>
        <dbReference type="EC" id="2.3.1.75"/>
    </reaction>
</comment>